<gene>
    <name evidence="3" type="ORF">GCM10009765_49630</name>
</gene>
<dbReference type="Pfam" id="PF00350">
    <property type="entry name" value="Dynamin_N"/>
    <property type="match status" value="1"/>
</dbReference>
<dbReference type="EMBL" id="BAAANY010000020">
    <property type="protein sequence ID" value="GAA1694439.1"/>
    <property type="molecule type" value="Genomic_DNA"/>
</dbReference>
<evidence type="ECO:0000313" key="3">
    <source>
        <dbReference type="EMBL" id="GAA1694439.1"/>
    </source>
</evidence>
<keyword evidence="1" id="KW-0472">Membrane</keyword>
<dbReference type="Proteomes" id="UP001500618">
    <property type="component" value="Unassembled WGS sequence"/>
</dbReference>
<dbReference type="PANTHER" id="PTHR43681:SF1">
    <property type="entry name" value="SARCALUMENIN"/>
    <property type="match status" value="1"/>
</dbReference>
<comment type="caution">
    <text evidence="3">The sequence shown here is derived from an EMBL/GenBank/DDBJ whole genome shotgun (WGS) entry which is preliminary data.</text>
</comment>
<dbReference type="InterPro" id="IPR045063">
    <property type="entry name" value="Dynamin_N"/>
</dbReference>
<dbReference type="RefSeq" id="WP_344312869.1">
    <property type="nucleotide sequence ID" value="NZ_BAAANY010000020.1"/>
</dbReference>
<keyword evidence="4" id="KW-1185">Reference proteome</keyword>
<feature type="transmembrane region" description="Helical" evidence="1">
    <location>
        <begin position="483"/>
        <end position="514"/>
    </location>
</feature>
<accession>A0ABP4TVI5</accession>
<dbReference type="InterPro" id="IPR051943">
    <property type="entry name" value="TRAFAC_Dynamin-like_GTPase"/>
</dbReference>
<sequence length="631" mass="68286">MSQPAVQTGKPAGRPDPQQAEAALIKVVGAAVDNGLAHIRRVDPDAASDIDAVRRRDEGRPVVVIVGETKRGKSSLVNALIGAPNLSPVDAAVATSAYLEFKHGQTPSARAYVPGDEMPVPLDIASLRDWGTVLGQLPDGVRPPRRIEITYPAPMLEFVDIVDTPGVGGLDSAHAEIALDAVEHATALLFVVDASAPFSQPELNFLSDASKRVNLVLFALTKTDIYPGWRTVMDDDIKLLQAHAPRFGQAGFFPVSSALAEVAATLPPEAAGALLEESRIDLLRKALSDGVAARGELLKRANVLRTVRSELIRLDQVAGDKIRTADPDPATLAELKEERGRVGAKKRTDTRSWQVSMSSEIKRSRTDITARVRTEVSGLQDHWMNAIDKAGAAQIKQLPYDVDRSLHALALRMTADMQHRFRVVGGRILSQVFTPQEIQRVLSRLNSRLQARISTKPQRSKGSQDNVLLVQSSVMSSVGIGRYAALGATALVGGVIAWPVTIGLGIASAAFMLYRRRVSGNRQEAKVWLREVLGEARASLGDAVSYQFTDLEHNLTLALEEAIDRRIKELDKQIGDIDRALAEDAATRKRKRAEFQGERDQIRAKLGPLDDALIKLRRATAVAGAEGTDGG</sequence>
<dbReference type="PANTHER" id="PTHR43681">
    <property type="entry name" value="TRANSMEMBRANE GTPASE FZO"/>
    <property type="match status" value="1"/>
</dbReference>
<protein>
    <submittedName>
        <fullName evidence="3">Dynamin family protein</fullName>
    </submittedName>
</protein>
<evidence type="ECO:0000259" key="2">
    <source>
        <dbReference type="Pfam" id="PF00350"/>
    </source>
</evidence>
<dbReference type="Gene3D" id="3.40.50.300">
    <property type="entry name" value="P-loop containing nucleotide triphosphate hydrolases"/>
    <property type="match status" value="1"/>
</dbReference>
<name>A0ABP4TVI5_9ACTN</name>
<organism evidence="3 4">
    <name type="scientific">Fodinicola feengrottensis</name>
    <dbReference type="NCBI Taxonomy" id="435914"/>
    <lineage>
        <taxon>Bacteria</taxon>
        <taxon>Bacillati</taxon>
        <taxon>Actinomycetota</taxon>
        <taxon>Actinomycetes</taxon>
        <taxon>Mycobacteriales</taxon>
        <taxon>Fodinicola</taxon>
    </lineage>
</organism>
<keyword evidence="1" id="KW-0812">Transmembrane</keyword>
<reference evidence="4" key="1">
    <citation type="journal article" date="2019" name="Int. J. Syst. Evol. Microbiol.">
        <title>The Global Catalogue of Microorganisms (GCM) 10K type strain sequencing project: providing services to taxonomists for standard genome sequencing and annotation.</title>
        <authorList>
            <consortium name="The Broad Institute Genomics Platform"/>
            <consortium name="The Broad Institute Genome Sequencing Center for Infectious Disease"/>
            <person name="Wu L."/>
            <person name="Ma J."/>
        </authorList>
    </citation>
    <scope>NUCLEOTIDE SEQUENCE [LARGE SCALE GENOMIC DNA]</scope>
    <source>
        <strain evidence="4">JCM 14718</strain>
    </source>
</reference>
<dbReference type="InterPro" id="IPR027417">
    <property type="entry name" value="P-loop_NTPase"/>
</dbReference>
<proteinExistence type="predicted"/>
<keyword evidence="1" id="KW-1133">Transmembrane helix</keyword>
<evidence type="ECO:0000313" key="4">
    <source>
        <dbReference type="Proteomes" id="UP001500618"/>
    </source>
</evidence>
<feature type="domain" description="Dynamin N-terminal" evidence="2">
    <location>
        <begin position="63"/>
        <end position="214"/>
    </location>
</feature>
<dbReference type="SUPFAM" id="SSF52540">
    <property type="entry name" value="P-loop containing nucleoside triphosphate hydrolases"/>
    <property type="match status" value="1"/>
</dbReference>
<evidence type="ECO:0000256" key="1">
    <source>
        <dbReference type="SAM" id="Phobius"/>
    </source>
</evidence>